<comment type="similarity">
    <text evidence="1 9">Belongs to the bacterial/plant glucose-1-phosphate adenylyltransferase family.</text>
</comment>
<keyword evidence="2 9" id="KW-0321">Glycogen metabolism</keyword>
<comment type="catalytic activity">
    <reaction evidence="9">
        <text>alpha-D-glucose 1-phosphate + ATP + H(+) = ADP-alpha-D-glucose + diphosphate</text>
        <dbReference type="Rhea" id="RHEA:12120"/>
        <dbReference type="ChEBI" id="CHEBI:15378"/>
        <dbReference type="ChEBI" id="CHEBI:30616"/>
        <dbReference type="ChEBI" id="CHEBI:33019"/>
        <dbReference type="ChEBI" id="CHEBI:57498"/>
        <dbReference type="ChEBI" id="CHEBI:58601"/>
        <dbReference type="EC" id="2.7.7.27"/>
    </reaction>
</comment>
<dbReference type="InterPro" id="IPR029044">
    <property type="entry name" value="Nucleotide-diphossugar_trans"/>
</dbReference>
<keyword evidence="8 9" id="KW-0119">Carbohydrate metabolism</keyword>
<feature type="domain" description="Nucleotidyl transferase" evidence="10">
    <location>
        <begin position="8"/>
        <end position="261"/>
    </location>
</feature>
<dbReference type="HAMAP" id="MF_00624">
    <property type="entry name" value="GlgC"/>
    <property type="match status" value="1"/>
</dbReference>
<dbReference type="GO" id="GO:0008878">
    <property type="term" value="F:glucose-1-phosphate adenylyltransferase activity"/>
    <property type="evidence" value="ECO:0007669"/>
    <property type="project" value="UniProtKB-EC"/>
</dbReference>
<dbReference type="SUPFAM" id="SSF51161">
    <property type="entry name" value="Trimeric LpxA-like enzymes"/>
    <property type="match status" value="1"/>
</dbReference>
<dbReference type="InterPro" id="IPR011831">
    <property type="entry name" value="ADP-Glc_PPase"/>
</dbReference>
<feature type="binding site" evidence="9">
    <location>
        <position position="165"/>
    </location>
    <ligand>
        <name>alpha-D-glucose 1-phosphate</name>
        <dbReference type="ChEBI" id="CHEBI:58601"/>
    </ligand>
</feature>
<feature type="binding site" evidence="9">
    <location>
        <begin position="180"/>
        <end position="181"/>
    </location>
    <ligand>
        <name>alpha-D-glucose 1-phosphate</name>
        <dbReference type="ChEBI" id="CHEBI:58601"/>
    </ligand>
</feature>
<comment type="pathway">
    <text evidence="9">Glycan biosynthesis; glycogen biosynthesis.</text>
</comment>
<keyword evidence="6 9" id="KW-0067">ATP-binding</keyword>
<evidence type="ECO:0000256" key="5">
    <source>
        <dbReference type="ARBA" id="ARBA00022741"/>
    </source>
</evidence>
<dbReference type="InterPro" id="IPR011004">
    <property type="entry name" value="Trimer_LpxA-like_sf"/>
</dbReference>
<protein>
    <recommendedName>
        <fullName evidence="9">Glucose-1-phosphate adenylyltransferase</fullName>
        <ecNumber evidence="9">2.7.7.27</ecNumber>
    </recommendedName>
    <alternativeName>
        <fullName evidence="9">ADP-glucose pyrophosphorylase</fullName>
        <shortName evidence="9">ADPGlc PPase</shortName>
    </alternativeName>
    <alternativeName>
        <fullName evidence="9">ADP-glucose synthase</fullName>
    </alternativeName>
</protein>
<evidence type="ECO:0000256" key="4">
    <source>
        <dbReference type="ARBA" id="ARBA00022695"/>
    </source>
</evidence>
<dbReference type="CDD" id="cd04651">
    <property type="entry name" value="LbH_G1P_AT_C"/>
    <property type="match status" value="1"/>
</dbReference>
<comment type="caution">
    <text evidence="12">The sequence shown here is derived from an EMBL/GenBank/DDBJ whole genome shotgun (WGS) entry which is preliminary data.</text>
</comment>
<dbReference type="PROSITE" id="PS00808">
    <property type="entry name" value="ADP_GLC_PYROPHOSPH_1"/>
    <property type="match status" value="1"/>
</dbReference>
<dbReference type="NCBIfam" id="NF003670">
    <property type="entry name" value="PRK05293.1"/>
    <property type="match status" value="1"/>
</dbReference>
<keyword evidence="4 9" id="KW-0548">Nucleotidyltransferase</keyword>
<evidence type="ECO:0000256" key="2">
    <source>
        <dbReference type="ARBA" id="ARBA00022600"/>
    </source>
</evidence>
<dbReference type="NCBIfam" id="TIGR02091">
    <property type="entry name" value="glgC"/>
    <property type="match status" value="1"/>
</dbReference>
<feature type="domain" description="Glucose-1-phosphate adenylyltransferase/Bifunctional protein GlmU-like C-terminal hexapeptide" evidence="11">
    <location>
        <begin position="290"/>
        <end position="365"/>
    </location>
</feature>
<dbReference type="InterPro" id="IPR005836">
    <property type="entry name" value="ADP_Glu_pyroP_CS"/>
</dbReference>
<dbReference type="RefSeq" id="WP_377057446.1">
    <property type="nucleotide sequence ID" value="NZ_JBHLUU010000009.1"/>
</dbReference>
<dbReference type="CDD" id="cd02508">
    <property type="entry name" value="ADP_Glucose_PP"/>
    <property type="match status" value="1"/>
</dbReference>
<evidence type="ECO:0000313" key="13">
    <source>
        <dbReference type="Proteomes" id="UP001589738"/>
    </source>
</evidence>
<comment type="function">
    <text evidence="9">Involved in the biosynthesis of ADP-glucose, a building block required for the elongation reactions to produce glycogen. Catalyzes the reaction between ATP and alpha-D-glucose 1-phosphate (G1P) to produce pyrophosphate and ADP-Glc.</text>
</comment>
<dbReference type="InterPro" id="IPR056818">
    <property type="entry name" value="GlmU/GlgC-like_hexapep"/>
</dbReference>
<accession>A0ABV6KKV5</accession>
<dbReference type="EC" id="2.7.7.27" evidence="9"/>
<evidence type="ECO:0000313" key="12">
    <source>
        <dbReference type="EMBL" id="MFC0473943.1"/>
    </source>
</evidence>
<dbReference type="PANTHER" id="PTHR43523:SF2">
    <property type="entry name" value="GLUCOSE-1-PHOSPHATE ADENYLYLTRANSFERASE"/>
    <property type="match status" value="1"/>
</dbReference>
<dbReference type="PROSITE" id="PS00810">
    <property type="entry name" value="ADP_GLC_PYROPHOSPH_3"/>
    <property type="match status" value="1"/>
</dbReference>
<organism evidence="12 13">
    <name type="scientific">Robertmurraya beringensis</name>
    <dbReference type="NCBI Taxonomy" id="641660"/>
    <lineage>
        <taxon>Bacteria</taxon>
        <taxon>Bacillati</taxon>
        <taxon>Bacillota</taxon>
        <taxon>Bacilli</taxon>
        <taxon>Bacillales</taxon>
        <taxon>Bacillaceae</taxon>
        <taxon>Robertmurraya</taxon>
    </lineage>
</organism>
<keyword evidence="3 9" id="KW-0808">Transferase</keyword>
<feature type="binding site" evidence="9">
    <location>
        <position position="191"/>
    </location>
    <ligand>
        <name>alpha-D-glucose 1-phosphate</name>
        <dbReference type="ChEBI" id="CHEBI:58601"/>
    </ligand>
</feature>
<dbReference type="Gene3D" id="3.90.550.10">
    <property type="entry name" value="Spore Coat Polysaccharide Biosynthesis Protein SpsA, Chain A"/>
    <property type="match status" value="1"/>
</dbReference>
<keyword evidence="5 9" id="KW-0547">Nucleotide-binding</keyword>
<name>A0ABV6KKV5_9BACI</name>
<dbReference type="InterPro" id="IPR005835">
    <property type="entry name" value="NTP_transferase_dom"/>
</dbReference>
<dbReference type="SUPFAM" id="SSF53448">
    <property type="entry name" value="Nucleotide-diphospho-sugar transferases"/>
    <property type="match status" value="1"/>
</dbReference>
<dbReference type="InterPro" id="IPR023049">
    <property type="entry name" value="GlgC_bac"/>
</dbReference>
<dbReference type="EMBL" id="JBHLUU010000009">
    <property type="protein sequence ID" value="MFC0473943.1"/>
    <property type="molecule type" value="Genomic_DNA"/>
</dbReference>
<evidence type="ECO:0000256" key="8">
    <source>
        <dbReference type="ARBA" id="ARBA00023277"/>
    </source>
</evidence>
<evidence type="ECO:0000256" key="3">
    <source>
        <dbReference type="ARBA" id="ARBA00022679"/>
    </source>
</evidence>
<gene>
    <name evidence="9" type="primary">glgC</name>
    <name evidence="12" type="ORF">ACFFHF_01260</name>
</gene>
<dbReference type="Pfam" id="PF24894">
    <property type="entry name" value="Hexapep_GlmU"/>
    <property type="match status" value="1"/>
</dbReference>
<comment type="subunit">
    <text evidence="9">Homotetramer.</text>
</comment>
<evidence type="ECO:0000256" key="1">
    <source>
        <dbReference type="ARBA" id="ARBA00010443"/>
    </source>
</evidence>
<evidence type="ECO:0000256" key="6">
    <source>
        <dbReference type="ARBA" id="ARBA00022840"/>
    </source>
</evidence>
<keyword evidence="13" id="KW-1185">Reference proteome</keyword>
<evidence type="ECO:0000259" key="10">
    <source>
        <dbReference type="Pfam" id="PF00483"/>
    </source>
</evidence>
<proteinExistence type="inferred from homology"/>
<dbReference type="Proteomes" id="UP001589738">
    <property type="component" value="Unassembled WGS sequence"/>
</dbReference>
<dbReference type="PANTHER" id="PTHR43523">
    <property type="entry name" value="GLUCOSE-1-PHOSPHATE ADENYLYLTRANSFERASE-RELATED"/>
    <property type="match status" value="1"/>
</dbReference>
<feature type="site" description="Could play a key role in the communication between the regulatory and the substrate sites" evidence="9">
    <location>
        <position position="99"/>
    </location>
</feature>
<dbReference type="Pfam" id="PF00483">
    <property type="entry name" value="NTP_transferase"/>
    <property type="match status" value="1"/>
</dbReference>
<sequence>MAKKKCVAMLLAGGQGSRLHSLTSNLAKPAVPFGGKYRIIDFTLSNCTNSGIDTVGVLTQYQPLVLNSYIGIGSAWDLDRKNGGVTVLPPYSESKEMRWYTGTACAIYQNLNYLIQYDPEYVLILSGDHIYKMNYELMLDFHIARDADATISVIEVPWDEASRFGILNTDSDMKVVEFDEKPANPKNNLASMGIYIFKWSVLKGYLEKDAVLPESSHDFGKDILPTLLSDQKKLFAYPFSGYWKDVGTVRSLWEANMDLLDDKCGLDLFDYTWRIYSVNPNQPPQFISNDALVNDSLINEGCVIEGEIEKSVLFQGVKVEKGAYIKESVIMPDAVIGKNVFIEKAIVPSEMVIPDGTIIRALPDAEDDIVLVTEGYASNPLNTENREQINEEMRGKDG</sequence>
<feature type="site" description="Could play a key role in the communication between the regulatory and the substrate sites" evidence="9">
    <location>
        <position position="60"/>
    </location>
</feature>
<evidence type="ECO:0000259" key="11">
    <source>
        <dbReference type="Pfam" id="PF24894"/>
    </source>
</evidence>
<keyword evidence="7 9" id="KW-0320">Glycogen biosynthesis</keyword>
<evidence type="ECO:0000256" key="7">
    <source>
        <dbReference type="ARBA" id="ARBA00023056"/>
    </source>
</evidence>
<evidence type="ECO:0000256" key="9">
    <source>
        <dbReference type="HAMAP-Rule" id="MF_00624"/>
    </source>
</evidence>
<reference evidence="12 13" key="1">
    <citation type="submission" date="2024-09" db="EMBL/GenBank/DDBJ databases">
        <authorList>
            <person name="Sun Q."/>
            <person name="Mori K."/>
        </authorList>
    </citation>
    <scope>NUCLEOTIDE SEQUENCE [LARGE SCALE GENOMIC DNA]</scope>
    <source>
        <strain evidence="12 13">CGMCC 1.9126</strain>
    </source>
</reference>
<feature type="binding site" evidence="9">
    <location>
        <position position="100"/>
    </location>
    <ligand>
        <name>alpha-D-glucose 1-phosphate</name>
        <dbReference type="ChEBI" id="CHEBI:58601"/>
    </ligand>
</feature>
<dbReference type="Gene3D" id="2.160.10.10">
    <property type="entry name" value="Hexapeptide repeat proteins"/>
    <property type="match status" value="1"/>
</dbReference>